<dbReference type="InterPro" id="IPR026444">
    <property type="entry name" value="Secre_tail"/>
</dbReference>
<reference evidence="3 4" key="1">
    <citation type="submission" date="2014-04" db="EMBL/GenBank/DDBJ databases">
        <title>Aquimarina sp. 22II-S11-z7 Genome Sequencing.</title>
        <authorList>
            <person name="Lai Q."/>
        </authorList>
    </citation>
    <scope>NUCLEOTIDE SEQUENCE [LARGE SCALE GENOMIC DNA]</scope>
    <source>
        <strain evidence="3 4">22II-S11-z7</strain>
    </source>
</reference>
<dbReference type="InterPro" id="IPR032675">
    <property type="entry name" value="LRR_dom_sf"/>
</dbReference>
<proteinExistence type="predicted"/>
<keyword evidence="4" id="KW-1185">Reference proteome</keyword>
<feature type="domain" description="Secretion system C-terminal sorting" evidence="2">
    <location>
        <begin position="238"/>
        <end position="303"/>
    </location>
</feature>
<keyword evidence="1" id="KW-0732">Signal</keyword>
<dbReference type="eggNOG" id="COG4886">
    <property type="taxonomic scope" value="Bacteria"/>
</dbReference>
<comment type="caution">
    <text evidence="3">The sequence shown here is derived from an EMBL/GenBank/DDBJ whole genome shotgun (WGS) entry which is preliminary data.</text>
</comment>
<organism evidence="3 4">
    <name type="scientific">Aquimarina atlantica</name>
    <dbReference type="NCBI Taxonomy" id="1317122"/>
    <lineage>
        <taxon>Bacteria</taxon>
        <taxon>Pseudomonadati</taxon>
        <taxon>Bacteroidota</taxon>
        <taxon>Flavobacteriia</taxon>
        <taxon>Flavobacteriales</taxon>
        <taxon>Flavobacteriaceae</taxon>
        <taxon>Aquimarina</taxon>
    </lineage>
</organism>
<dbReference type="AlphaFoldDB" id="A0A023BWC7"/>
<evidence type="ECO:0000313" key="3">
    <source>
        <dbReference type="EMBL" id="EZH74254.1"/>
    </source>
</evidence>
<dbReference type="Pfam" id="PF18962">
    <property type="entry name" value="Por_Secre_tail"/>
    <property type="match status" value="1"/>
</dbReference>
<dbReference type="SUPFAM" id="SSF52058">
    <property type="entry name" value="L domain-like"/>
    <property type="match status" value="1"/>
</dbReference>
<evidence type="ECO:0000259" key="2">
    <source>
        <dbReference type="Pfam" id="PF18962"/>
    </source>
</evidence>
<dbReference type="EMBL" id="AQRA01000004">
    <property type="protein sequence ID" value="EZH74254.1"/>
    <property type="molecule type" value="Genomic_DNA"/>
</dbReference>
<evidence type="ECO:0000313" key="4">
    <source>
        <dbReference type="Proteomes" id="UP000023541"/>
    </source>
</evidence>
<dbReference type="NCBIfam" id="TIGR04183">
    <property type="entry name" value="Por_Secre_tail"/>
    <property type="match status" value="1"/>
</dbReference>
<accession>A0A023BWC7</accession>
<dbReference type="STRING" id="1317122.ATO12_15420"/>
<dbReference type="OrthoDB" id="8901262at2"/>
<gene>
    <name evidence="3" type="ORF">ATO12_15420</name>
</gene>
<evidence type="ECO:0000256" key="1">
    <source>
        <dbReference type="ARBA" id="ARBA00022729"/>
    </source>
</evidence>
<dbReference type="RefSeq" id="WP_034241857.1">
    <property type="nucleotide sequence ID" value="NZ_AQRA01000004.1"/>
</dbReference>
<name>A0A023BWC7_9FLAO</name>
<dbReference type="Gene3D" id="3.80.10.10">
    <property type="entry name" value="Ribonuclease Inhibitor"/>
    <property type="match status" value="1"/>
</dbReference>
<dbReference type="Proteomes" id="UP000023541">
    <property type="component" value="Unassembled WGS sequence"/>
</dbReference>
<sequence length="305" mass="34308">MKEKLLTLGLFFMAISGYSQIINFPDSNFKNDLIHHSPSIDLNNDGEIDVSEAQNYSGLLSVGQTPFIHDLTGIEFFINIRQLVVARGLLTKLDLSNNTKLITVQVDGNKISTINLGNNPNLIVLTCSDNELVDLDISGYPSLQSVYCYDNPNLKTLDIANGNNHHPNFTLFAENNPKLICINIDRGFTPPTNWRWRKDASASYSDICIDATDSQVDIGFSVVGMPESIEKIGNDIIVYPNPANDFVTIRSEEKIEKLTLYTFTGENVVEKQNTNELDISEMKRGIYWLVIETKSKRIRKKVIKE</sequence>
<protein>
    <recommendedName>
        <fullName evidence="2">Secretion system C-terminal sorting domain-containing protein</fullName>
    </recommendedName>
</protein>